<evidence type="ECO:0000313" key="1">
    <source>
        <dbReference type="EMBL" id="KAI7994802.1"/>
    </source>
</evidence>
<proteinExistence type="predicted"/>
<keyword evidence="2" id="KW-1185">Reference proteome</keyword>
<dbReference type="Proteomes" id="UP001060215">
    <property type="component" value="Chromosome 12"/>
</dbReference>
<dbReference type="EMBL" id="CM045769">
    <property type="protein sequence ID" value="KAI7994802.1"/>
    <property type="molecule type" value="Genomic_DNA"/>
</dbReference>
<reference evidence="1 2" key="1">
    <citation type="journal article" date="2022" name="Plant J.">
        <title>Chromosome-level genome of Camellia lanceoleosa provides a valuable resource for understanding genome evolution and self-incompatibility.</title>
        <authorList>
            <person name="Gong W."/>
            <person name="Xiao S."/>
            <person name="Wang L."/>
            <person name="Liao Z."/>
            <person name="Chang Y."/>
            <person name="Mo W."/>
            <person name="Hu G."/>
            <person name="Li W."/>
            <person name="Zhao G."/>
            <person name="Zhu H."/>
            <person name="Hu X."/>
            <person name="Ji K."/>
            <person name="Xiang X."/>
            <person name="Song Q."/>
            <person name="Yuan D."/>
            <person name="Jin S."/>
            <person name="Zhang L."/>
        </authorList>
    </citation>
    <scope>NUCLEOTIDE SEQUENCE [LARGE SCALE GENOMIC DNA]</scope>
    <source>
        <strain evidence="1">SQ_2022a</strain>
    </source>
</reference>
<comment type="caution">
    <text evidence="1">The sequence shown here is derived from an EMBL/GenBank/DDBJ whole genome shotgun (WGS) entry which is preliminary data.</text>
</comment>
<accession>A0ACC0G305</accession>
<sequence length="131" mass="14418">MSLQFLQSLFTVGHNLDVDFVEAEATLRAVRFAHELGFADVHLEGLFGVVNAFMAANCDEFELAGFGPLIMEARQVSSFFHSFTVSHVRRTGNVVAHRLARLAILYPGLRVWMEEVPTSVASAVHLDVVGS</sequence>
<organism evidence="1 2">
    <name type="scientific">Camellia lanceoleosa</name>
    <dbReference type="NCBI Taxonomy" id="1840588"/>
    <lineage>
        <taxon>Eukaryota</taxon>
        <taxon>Viridiplantae</taxon>
        <taxon>Streptophyta</taxon>
        <taxon>Embryophyta</taxon>
        <taxon>Tracheophyta</taxon>
        <taxon>Spermatophyta</taxon>
        <taxon>Magnoliopsida</taxon>
        <taxon>eudicotyledons</taxon>
        <taxon>Gunneridae</taxon>
        <taxon>Pentapetalae</taxon>
        <taxon>asterids</taxon>
        <taxon>Ericales</taxon>
        <taxon>Theaceae</taxon>
        <taxon>Camellia</taxon>
    </lineage>
</organism>
<evidence type="ECO:0000313" key="2">
    <source>
        <dbReference type="Proteomes" id="UP001060215"/>
    </source>
</evidence>
<name>A0ACC0G305_9ERIC</name>
<protein>
    <submittedName>
        <fullName evidence="1">Uncharacterized protein</fullName>
    </submittedName>
</protein>
<gene>
    <name evidence="1" type="ORF">LOK49_LG11G01269</name>
</gene>